<feature type="region of interest" description="Disordered" evidence="11">
    <location>
        <begin position="502"/>
        <end position="521"/>
    </location>
</feature>
<feature type="compositionally biased region" description="Polar residues" evidence="11">
    <location>
        <begin position="639"/>
        <end position="655"/>
    </location>
</feature>
<keyword evidence="3" id="KW-0723">Serine/threonine-protein kinase</keyword>
<comment type="catalytic activity">
    <reaction evidence="8">
        <text>L-threonyl-[protein] + ATP = O-phospho-L-threonyl-[protein] + ADP + H(+)</text>
        <dbReference type="Rhea" id="RHEA:46608"/>
        <dbReference type="Rhea" id="RHEA-COMP:11060"/>
        <dbReference type="Rhea" id="RHEA-COMP:11605"/>
        <dbReference type="ChEBI" id="CHEBI:15378"/>
        <dbReference type="ChEBI" id="CHEBI:30013"/>
        <dbReference type="ChEBI" id="CHEBI:30616"/>
        <dbReference type="ChEBI" id="CHEBI:61977"/>
        <dbReference type="ChEBI" id="CHEBI:456216"/>
        <dbReference type="EC" id="2.7.11.1"/>
    </reaction>
</comment>
<dbReference type="PROSITE" id="PS00107">
    <property type="entry name" value="PROTEIN_KINASE_ATP"/>
    <property type="match status" value="1"/>
</dbReference>
<dbReference type="PANTHER" id="PTHR43671">
    <property type="entry name" value="SERINE/THREONINE-PROTEIN KINASE NEK"/>
    <property type="match status" value="1"/>
</dbReference>
<comment type="caution">
    <text evidence="13">The sequence shown here is derived from an EMBL/GenBank/DDBJ whole genome shotgun (WGS) entry which is preliminary data.</text>
</comment>
<dbReference type="Proteomes" id="UP001174691">
    <property type="component" value="Unassembled WGS sequence"/>
</dbReference>
<dbReference type="AlphaFoldDB" id="A0AA38VLM8"/>
<dbReference type="GO" id="GO:0004674">
    <property type="term" value="F:protein serine/threonine kinase activity"/>
    <property type="evidence" value="ECO:0007669"/>
    <property type="project" value="UniProtKB-KW"/>
</dbReference>
<evidence type="ECO:0000256" key="1">
    <source>
        <dbReference type="ARBA" id="ARBA00010886"/>
    </source>
</evidence>
<evidence type="ECO:0000256" key="4">
    <source>
        <dbReference type="ARBA" id="ARBA00022679"/>
    </source>
</evidence>
<sequence length="821" mass="89434">MGNDLDDGWQTVLPTSHHGVERLSRPQLESYERQVLKDWESSRGHWSGAGKHTSATDFAEAKKLHHRFRRHDTLGSGTYGVVEKVTYTHNNRSISLARKWIQYRRGRTIQMLREEANVMEKLDHEHIVKLVGTYCIRPNELYLLLWPVAACNLENLFNDLDSLRTGQGGGDRDEILKRLDSLGVADVRAVERGGNRQAAPAAQSKQQTTTAGIRDISCPLRYLRQIVGCVTRAVAYCHGANIRHLDLKPSNILLGPGGRVYLADFGIARDVNDRDHTMTFGLQGTPKWRAPEVCDPDDEWSMKAADVYSLGLVLLNIAAVLYGGDMADFDRVVDELNPRDRALKLRGYYPTLEAMALATQDFRDVKAHTFAPKHTVELTSRMLSSDPSQRPNAGQVDTELVVLGGIEQIYHSPCCKRSGRFVTERMDARYRLVAEERDRLAAECQRMAKRVEVLEAKDETYEERLKNERKVHAQNIAHFQEQLDKERKERGRLEALLAERRQRPGEGGIPRPGRGVPGGGNDGLVMRTRSHARPLPTAMPPASLPSASAPVPKTQIRPLLACATARGQPTYSQAAAGGKLPSASVLRTSLNVAQDSPARTLVTATDTGIPTPSPSPKPNGPGFSLRSRGSGSRLPRLVNPSTPIRSGTPTLQRDPSLTDSTQYSMSSSTFSRLSGLSRESESEVGSPAVRGGKATAEKGRGQSQTQAVGDDSAAPLEPVADADQLHPSLGADVGLGLHFSGDVDATARKDELVTGTRDDVSVLSGGTSGYGRGPVSSPVLIASALSSPRSVKAEVYPVISTGGKVPPMPTAKSWADVARRV</sequence>
<evidence type="ECO:0000256" key="11">
    <source>
        <dbReference type="SAM" id="MobiDB-lite"/>
    </source>
</evidence>
<dbReference type="InterPro" id="IPR008271">
    <property type="entry name" value="Ser/Thr_kinase_AS"/>
</dbReference>
<dbReference type="SMART" id="SM00220">
    <property type="entry name" value="S_TKc"/>
    <property type="match status" value="1"/>
</dbReference>
<feature type="compositionally biased region" description="Gly residues" evidence="11">
    <location>
        <begin position="505"/>
        <end position="521"/>
    </location>
</feature>
<dbReference type="GO" id="GO:0005524">
    <property type="term" value="F:ATP binding"/>
    <property type="evidence" value="ECO:0007669"/>
    <property type="project" value="UniProtKB-UniRule"/>
</dbReference>
<dbReference type="PROSITE" id="PS00108">
    <property type="entry name" value="PROTEIN_KINASE_ST"/>
    <property type="match status" value="1"/>
</dbReference>
<dbReference type="InterPro" id="IPR011009">
    <property type="entry name" value="Kinase-like_dom_sf"/>
</dbReference>
<dbReference type="SUPFAM" id="SSF56112">
    <property type="entry name" value="Protein kinase-like (PK-like)"/>
    <property type="match status" value="1"/>
</dbReference>
<reference evidence="13" key="1">
    <citation type="submission" date="2022-07" db="EMBL/GenBank/DDBJ databases">
        <title>Fungi with potential for degradation of polypropylene.</title>
        <authorList>
            <person name="Gostincar C."/>
        </authorList>
    </citation>
    <scope>NUCLEOTIDE SEQUENCE</scope>
    <source>
        <strain evidence="13">EXF-13287</strain>
    </source>
</reference>
<evidence type="ECO:0000313" key="13">
    <source>
        <dbReference type="EMBL" id="KAJ9138769.1"/>
    </source>
</evidence>
<dbReference type="Pfam" id="PF07714">
    <property type="entry name" value="PK_Tyr_Ser-Thr"/>
    <property type="match status" value="1"/>
</dbReference>
<protein>
    <recommendedName>
        <fullName evidence="2">non-specific serine/threonine protein kinase</fullName>
        <ecNumber evidence="2">2.7.11.1</ecNumber>
    </recommendedName>
</protein>
<dbReference type="GO" id="GO:0005634">
    <property type="term" value="C:nucleus"/>
    <property type="evidence" value="ECO:0007669"/>
    <property type="project" value="TreeGrafter"/>
</dbReference>
<name>A0AA38VLM8_9PEZI</name>
<accession>A0AA38VLM8</accession>
<evidence type="ECO:0000256" key="9">
    <source>
        <dbReference type="ARBA" id="ARBA00048679"/>
    </source>
</evidence>
<proteinExistence type="inferred from homology"/>
<gene>
    <name evidence="13" type="ORF">NKR19_g7710</name>
</gene>
<dbReference type="InterPro" id="IPR050660">
    <property type="entry name" value="NEK_Ser/Thr_kinase"/>
</dbReference>
<dbReference type="PROSITE" id="PS50011">
    <property type="entry name" value="PROTEIN_KINASE_DOM"/>
    <property type="match status" value="1"/>
</dbReference>
<evidence type="ECO:0000256" key="2">
    <source>
        <dbReference type="ARBA" id="ARBA00012513"/>
    </source>
</evidence>
<dbReference type="InterPro" id="IPR000719">
    <property type="entry name" value="Prot_kinase_dom"/>
</dbReference>
<feature type="binding site" evidence="10">
    <location>
        <position position="99"/>
    </location>
    <ligand>
        <name>ATP</name>
        <dbReference type="ChEBI" id="CHEBI:30616"/>
    </ligand>
</feature>
<feature type="compositionally biased region" description="Low complexity" evidence="11">
    <location>
        <begin position="657"/>
        <end position="677"/>
    </location>
</feature>
<evidence type="ECO:0000313" key="14">
    <source>
        <dbReference type="Proteomes" id="UP001174691"/>
    </source>
</evidence>
<keyword evidence="4" id="KW-0808">Transferase</keyword>
<evidence type="ECO:0000256" key="5">
    <source>
        <dbReference type="ARBA" id="ARBA00022741"/>
    </source>
</evidence>
<feature type="region of interest" description="Disordered" evidence="11">
    <location>
        <begin position="597"/>
        <end position="712"/>
    </location>
</feature>
<keyword evidence="7 10" id="KW-0067">ATP-binding</keyword>
<dbReference type="CDD" id="cd00180">
    <property type="entry name" value="PKc"/>
    <property type="match status" value="1"/>
</dbReference>
<evidence type="ECO:0000256" key="3">
    <source>
        <dbReference type="ARBA" id="ARBA00022527"/>
    </source>
</evidence>
<dbReference type="Gene3D" id="1.10.510.10">
    <property type="entry name" value="Transferase(Phosphotransferase) domain 1"/>
    <property type="match status" value="1"/>
</dbReference>
<dbReference type="EC" id="2.7.11.1" evidence="2"/>
<keyword evidence="6 13" id="KW-0418">Kinase</keyword>
<dbReference type="InterPro" id="IPR017441">
    <property type="entry name" value="Protein_kinase_ATP_BS"/>
</dbReference>
<keyword evidence="14" id="KW-1185">Reference proteome</keyword>
<dbReference type="InterPro" id="IPR001245">
    <property type="entry name" value="Ser-Thr/Tyr_kinase_cat_dom"/>
</dbReference>
<feature type="domain" description="Protein kinase" evidence="12">
    <location>
        <begin position="68"/>
        <end position="402"/>
    </location>
</feature>
<comment type="similarity">
    <text evidence="1">Belongs to the protein kinase superfamily. NEK Ser/Thr protein kinase family. NIMA subfamily.</text>
</comment>
<feature type="compositionally biased region" description="Low complexity" evidence="11">
    <location>
        <begin position="620"/>
        <end position="637"/>
    </location>
</feature>
<dbReference type="EMBL" id="JANBVN010000139">
    <property type="protein sequence ID" value="KAJ9138769.1"/>
    <property type="molecule type" value="Genomic_DNA"/>
</dbReference>
<evidence type="ECO:0000256" key="6">
    <source>
        <dbReference type="ARBA" id="ARBA00022777"/>
    </source>
</evidence>
<evidence type="ECO:0000256" key="10">
    <source>
        <dbReference type="PROSITE-ProRule" id="PRU10141"/>
    </source>
</evidence>
<keyword evidence="5 10" id="KW-0547">Nucleotide-binding</keyword>
<dbReference type="PANTHER" id="PTHR43671:SF98">
    <property type="entry name" value="SERINE_THREONINE-PROTEIN KINASE NEK11"/>
    <property type="match status" value="1"/>
</dbReference>
<evidence type="ECO:0000256" key="7">
    <source>
        <dbReference type="ARBA" id="ARBA00022840"/>
    </source>
</evidence>
<evidence type="ECO:0000256" key="8">
    <source>
        <dbReference type="ARBA" id="ARBA00047899"/>
    </source>
</evidence>
<dbReference type="Gene3D" id="3.30.200.20">
    <property type="entry name" value="Phosphorylase Kinase, domain 1"/>
    <property type="match status" value="1"/>
</dbReference>
<evidence type="ECO:0000259" key="12">
    <source>
        <dbReference type="PROSITE" id="PS50011"/>
    </source>
</evidence>
<organism evidence="13 14">
    <name type="scientific">Coniochaeta hoffmannii</name>
    <dbReference type="NCBI Taxonomy" id="91930"/>
    <lineage>
        <taxon>Eukaryota</taxon>
        <taxon>Fungi</taxon>
        <taxon>Dikarya</taxon>
        <taxon>Ascomycota</taxon>
        <taxon>Pezizomycotina</taxon>
        <taxon>Sordariomycetes</taxon>
        <taxon>Sordariomycetidae</taxon>
        <taxon>Coniochaetales</taxon>
        <taxon>Coniochaetaceae</taxon>
        <taxon>Coniochaeta</taxon>
    </lineage>
</organism>
<comment type="catalytic activity">
    <reaction evidence="9">
        <text>L-seryl-[protein] + ATP = O-phospho-L-seryl-[protein] + ADP + H(+)</text>
        <dbReference type="Rhea" id="RHEA:17989"/>
        <dbReference type="Rhea" id="RHEA-COMP:9863"/>
        <dbReference type="Rhea" id="RHEA-COMP:11604"/>
        <dbReference type="ChEBI" id="CHEBI:15378"/>
        <dbReference type="ChEBI" id="CHEBI:29999"/>
        <dbReference type="ChEBI" id="CHEBI:30616"/>
        <dbReference type="ChEBI" id="CHEBI:83421"/>
        <dbReference type="ChEBI" id="CHEBI:456216"/>
        <dbReference type="EC" id="2.7.11.1"/>
    </reaction>
</comment>